<evidence type="ECO:0000259" key="7">
    <source>
        <dbReference type="PROSITE" id="PS50860"/>
    </source>
</evidence>
<dbReference type="PANTHER" id="PTHR43462">
    <property type="entry name" value="ALANYL-TRNA EDITING PROTEIN"/>
    <property type="match status" value="1"/>
</dbReference>
<keyword evidence="9" id="KW-1185">Reference proteome</keyword>
<dbReference type="OrthoDB" id="9812949at2"/>
<organism evidence="8 9">
    <name type="scientific">Sulfitobacter sabulilitoris</name>
    <dbReference type="NCBI Taxonomy" id="2562655"/>
    <lineage>
        <taxon>Bacteria</taxon>
        <taxon>Pseudomonadati</taxon>
        <taxon>Pseudomonadota</taxon>
        <taxon>Alphaproteobacteria</taxon>
        <taxon>Rhodobacterales</taxon>
        <taxon>Roseobacteraceae</taxon>
        <taxon>Sulfitobacter</taxon>
    </lineage>
</organism>
<dbReference type="SUPFAM" id="SSF55186">
    <property type="entry name" value="ThrRS/AlaRS common domain"/>
    <property type="match status" value="1"/>
</dbReference>
<name>A0A5S3PQ56_9RHOB</name>
<dbReference type="RefSeq" id="WP_138660847.1">
    <property type="nucleotide sequence ID" value="NZ_VANS01000001.1"/>
</dbReference>
<comment type="caution">
    <text evidence="8">The sequence shown here is derived from an EMBL/GenBank/DDBJ whole genome shotgun (WGS) entry which is preliminary data.</text>
</comment>
<comment type="subcellular location">
    <subcellularLocation>
        <location evidence="2">Cytoplasm</location>
    </subcellularLocation>
</comment>
<dbReference type="GO" id="GO:0005524">
    <property type="term" value="F:ATP binding"/>
    <property type="evidence" value="ECO:0007669"/>
    <property type="project" value="InterPro"/>
</dbReference>
<dbReference type="Gene3D" id="3.30.980.10">
    <property type="entry name" value="Threonyl-trna Synthetase, Chain A, domain 2"/>
    <property type="match status" value="1"/>
</dbReference>
<keyword evidence="4" id="KW-0479">Metal-binding</keyword>
<dbReference type="GO" id="GO:0005737">
    <property type="term" value="C:cytoplasm"/>
    <property type="evidence" value="ECO:0007669"/>
    <property type="project" value="UniProtKB-SubCell"/>
</dbReference>
<keyword evidence="5" id="KW-0862">Zinc</keyword>
<dbReference type="Gene3D" id="2.40.30.130">
    <property type="match status" value="1"/>
</dbReference>
<dbReference type="EMBL" id="VANS01000001">
    <property type="protein sequence ID" value="TMM54675.1"/>
    <property type="molecule type" value="Genomic_DNA"/>
</dbReference>
<dbReference type="PROSITE" id="PS50860">
    <property type="entry name" value="AA_TRNA_LIGASE_II_ALA"/>
    <property type="match status" value="1"/>
</dbReference>
<dbReference type="SMART" id="SM00863">
    <property type="entry name" value="tRNA_SAD"/>
    <property type="match status" value="1"/>
</dbReference>
<evidence type="ECO:0000256" key="1">
    <source>
        <dbReference type="ARBA" id="ARBA00001947"/>
    </source>
</evidence>
<evidence type="ECO:0000313" key="8">
    <source>
        <dbReference type="EMBL" id="TMM54675.1"/>
    </source>
</evidence>
<dbReference type="Pfam" id="PF07973">
    <property type="entry name" value="tRNA_SAD"/>
    <property type="match status" value="1"/>
</dbReference>
<gene>
    <name evidence="8" type="ORF">FDT80_03565</name>
</gene>
<proteinExistence type="predicted"/>
<dbReference type="GO" id="GO:0006419">
    <property type="term" value="P:alanyl-tRNA aminoacylation"/>
    <property type="evidence" value="ECO:0007669"/>
    <property type="project" value="InterPro"/>
</dbReference>
<dbReference type="GO" id="GO:0002161">
    <property type="term" value="F:aminoacyl-tRNA deacylase activity"/>
    <property type="evidence" value="ECO:0007669"/>
    <property type="project" value="UniProtKB-ARBA"/>
</dbReference>
<dbReference type="InterPro" id="IPR009000">
    <property type="entry name" value="Transl_B-barrel_sf"/>
</dbReference>
<comment type="cofactor">
    <cofactor evidence="1">
        <name>Zn(2+)</name>
        <dbReference type="ChEBI" id="CHEBI:29105"/>
    </cofactor>
</comment>
<evidence type="ECO:0000313" key="9">
    <source>
        <dbReference type="Proteomes" id="UP000309550"/>
    </source>
</evidence>
<dbReference type="Pfam" id="PF01411">
    <property type="entry name" value="tRNA-synt_2c"/>
    <property type="match status" value="1"/>
</dbReference>
<dbReference type="InterPro" id="IPR018165">
    <property type="entry name" value="Ala-tRNA-synth_IIc_core"/>
</dbReference>
<evidence type="ECO:0000256" key="5">
    <source>
        <dbReference type="ARBA" id="ARBA00022833"/>
    </source>
</evidence>
<dbReference type="InterPro" id="IPR018163">
    <property type="entry name" value="Thr/Ala-tRNA-synth_IIc_edit"/>
</dbReference>
<evidence type="ECO:0000256" key="3">
    <source>
        <dbReference type="ARBA" id="ARBA00017959"/>
    </source>
</evidence>
<dbReference type="Proteomes" id="UP000309550">
    <property type="component" value="Unassembled WGS sequence"/>
</dbReference>
<dbReference type="InterPro" id="IPR051335">
    <property type="entry name" value="Alanyl-tRNA_Editing_Enzymes"/>
</dbReference>
<dbReference type="GO" id="GO:0046872">
    <property type="term" value="F:metal ion binding"/>
    <property type="evidence" value="ECO:0007669"/>
    <property type="project" value="UniProtKB-KW"/>
</dbReference>
<evidence type="ECO:0000256" key="6">
    <source>
        <dbReference type="ARBA" id="ARBA00032577"/>
    </source>
</evidence>
<sequence length="239" mass="25976">MTRMLFREDAYLREAQGTVIAHTPEGGIVLDQTNFYPTGGGQPGDSGTLIWQGRSLPIATTVKAAGDRIALVPAEPQPLPPVGQTVEQSLDWDRRHRHMRVHSALHLLSVVVPFGVTGGSISASHGRLDFDMPDAPADRDELQDSLNAYVGLDAVVTEDWITQAQLDENPDLVKTMAVQPPRGAGAIRLIRIGTLHEPIDLQPCGGTHVARLGEIGALRLGKIEKKGRVNRRVYLHLDS</sequence>
<dbReference type="SUPFAM" id="SSF50447">
    <property type="entry name" value="Translation proteins"/>
    <property type="match status" value="1"/>
</dbReference>
<dbReference type="GO" id="GO:0003676">
    <property type="term" value="F:nucleic acid binding"/>
    <property type="evidence" value="ECO:0007669"/>
    <property type="project" value="InterPro"/>
</dbReference>
<dbReference type="PANTHER" id="PTHR43462:SF1">
    <property type="entry name" value="ALANYL-TRNA EDITING PROTEIN AARSD1"/>
    <property type="match status" value="1"/>
</dbReference>
<reference evidence="8 9" key="1">
    <citation type="submission" date="2019-05" db="EMBL/GenBank/DDBJ databases">
        <title>Sulfitobacter sabulilitoris sp. nov., isolated from a marine sand.</title>
        <authorList>
            <person name="Yoon J.-H."/>
        </authorList>
    </citation>
    <scope>NUCLEOTIDE SEQUENCE [LARGE SCALE GENOMIC DNA]</scope>
    <source>
        <strain evidence="8 9">HSMS-29</strain>
    </source>
</reference>
<evidence type="ECO:0000256" key="2">
    <source>
        <dbReference type="ARBA" id="ARBA00004496"/>
    </source>
</evidence>
<protein>
    <recommendedName>
        <fullName evidence="3">Alanine--tRNA ligase</fullName>
    </recommendedName>
    <alternativeName>
        <fullName evidence="6">Alanyl-tRNA synthetase</fullName>
    </alternativeName>
</protein>
<feature type="domain" description="Alanyl-transfer RNA synthetases family profile" evidence="7">
    <location>
        <begin position="1"/>
        <end position="233"/>
    </location>
</feature>
<dbReference type="GO" id="GO:0004813">
    <property type="term" value="F:alanine-tRNA ligase activity"/>
    <property type="evidence" value="ECO:0007669"/>
    <property type="project" value="InterPro"/>
</dbReference>
<dbReference type="InterPro" id="IPR012947">
    <property type="entry name" value="tRNA_SAD"/>
</dbReference>
<dbReference type="InterPro" id="IPR018164">
    <property type="entry name" value="Ala-tRNA-synth_IIc_N"/>
</dbReference>
<evidence type="ECO:0000256" key="4">
    <source>
        <dbReference type="ARBA" id="ARBA00022723"/>
    </source>
</evidence>
<dbReference type="AlphaFoldDB" id="A0A5S3PQ56"/>
<accession>A0A5S3PQ56</accession>